<dbReference type="EMBL" id="CAJJDM010000340">
    <property type="protein sequence ID" value="CAD8119511.1"/>
    <property type="molecule type" value="Genomic_DNA"/>
</dbReference>
<name>A0A8S1PVU1_PARPR</name>
<reference evidence="2" key="1">
    <citation type="submission" date="2021-01" db="EMBL/GenBank/DDBJ databases">
        <authorList>
            <consortium name="Genoscope - CEA"/>
            <person name="William W."/>
        </authorList>
    </citation>
    <scope>NUCLEOTIDE SEQUENCE</scope>
</reference>
<evidence type="ECO:0000313" key="3">
    <source>
        <dbReference type="EMBL" id="CAD8106792.1"/>
    </source>
</evidence>
<organism evidence="2 5">
    <name type="scientific">Paramecium primaurelia</name>
    <dbReference type="NCBI Taxonomy" id="5886"/>
    <lineage>
        <taxon>Eukaryota</taxon>
        <taxon>Sar</taxon>
        <taxon>Alveolata</taxon>
        <taxon>Ciliophora</taxon>
        <taxon>Intramacronucleata</taxon>
        <taxon>Oligohymenophorea</taxon>
        <taxon>Peniculida</taxon>
        <taxon>Parameciidae</taxon>
        <taxon>Paramecium</taxon>
    </lineage>
</organism>
<evidence type="ECO:0000313" key="4">
    <source>
        <dbReference type="EMBL" id="CAD8119511.1"/>
    </source>
</evidence>
<dbReference type="Proteomes" id="UP000688137">
    <property type="component" value="Unassembled WGS sequence"/>
</dbReference>
<dbReference type="EMBL" id="CAJJDM010000134">
    <property type="protein sequence ID" value="CAD8106788.1"/>
    <property type="molecule type" value="Genomic_DNA"/>
</dbReference>
<evidence type="ECO:0000313" key="1">
    <source>
        <dbReference type="EMBL" id="CAD8105008.1"/>
    </source>
</evidence>
<comment type="caution">
    <text evidence="2">The sequence shown here is derived from an EMBL/GenBank/DDBJ whole genome shotgun (WGS) entry which is preliminary data.</text>
</comment>
<keyword evidence="5" id="KW-1185">Reference proteome</keyword>
<evidence type="ECO:0000313" key="5">
    <source>
        <dbReference type="Proteomes" id="UP000688137"/>
    </source>
</evidence>
<gene>
    <name evidence="1" type="ORF">PPRIM_AZ9-3.1.T1260002</name>
    <name evidence="2" type="ORF">PPRIM_AZ9-3.1.T1310165</name>
    <name evidence="3" type="ORF">PPRIM_AZ9-3.1.T1310167</name>
    <name evidence="4" type="ORF">PPRIM_AZ9-3.1.T3310001</name>
</gene>
<dbReference type="AlphaFoldDB" id="A0A8S1PVU1"/>
<protein>
    <submittedName>
        <fullName evidence="2">Uncharacterized protein</fullName>
    </submittedName>
</protein>
<sequence>MSQKHDIESKAVIGLFKKQFEEIQLYITHVDLLFKTKNFQQDQVILKQQI</sequence>
<accession>A0A8S1PVU1</accession>
<dbReference type="EMBL" id="CAJJDM010000129">
    <property type="protein sequence ID" value="CAD8105008.1"/>
    <property type="molecule type" value="Genomic_DNA"/>
</dbReference>
<evidence type="ECO:0000313" key="2">
    <source>
        <dbReference type="EMBL" id="CAD8106788.1"/>
    </source>
</evidence>
<dbReference type="EMBL" id="CAJJDM010000134">
    <property type="protein sequence ID" value="CAD8106792.1"/>
    <property type="molecule type" value="Genomic_DNA"/>
</dbReference>
<proteinExistence type="predicted"/>